<keyword evidence="2" id="KW-1185">Reference proteome</keyword>
<protein>
    <submittedName>
        <fullName evidence="1">Uncharacterized protein</fullName>
    </submittedName>
</protein>
<proteinExistence type="predicted"/>
<dbReference type="HOGENOM" id="CLU_3393403_0_0_9"/>
<accession>S0KM53</accession>
<dbReference type="Proteomes" id="UP000014127">
    <property type="component" value="Unassembled WGS sequence"/>
</dbReference>
<name>S0KM53_9ENTE</name>
<dbReference type="EMBL" id="AHYR01000009">
    <property type="protein sequence ID" value="EOT40276.1"/>
    <property type="molecule type" value="Genomic_DNA"/>
</dbReference>
<dbReference type="AlphaFoldDB" id="S0KM53"/>
<gene>
    <name evidence="1" type="ORF">OMK_02128</name>
</gene>
<comment type="caution">
    <text evidence="1">The sequence shown here is derived from an EMBL/GenBank/DDBJ whole genome shotgun (WGS) entry which is preliminary data.</text>
</comment>
<sequence length="31" mass="3770">DNKLKSQEITKQFIEIPSYCWRAEQVRKAFL</sequence>
<reference evidence="1 2" key="1">
    <citation type="submission" date="2013-03" db="EMBL/GenBank/DDBJ databases">
        <title>The Genome Sequence of Enterococcus dispar ATCC_51266 (Illumina only assembly).</title>
        <authorList>
            <consortium name="The Broad Institute Genomics Platform"/>
            <consortium name="The Broad Institute Genome Sequencing Center for Infectious Disease"/>
            <person name="Earl A."/>
            <person name="Russ C."/>
            <person name="Gilmore M."/>
            <person name="Surin D."/>
            <person name="Walker B."/>
            <person name="Young S."/>
            <person name="Zeng Q."/>
            <person name="Gargeya S."/>
            <person name="Fitzgerald M."/>
            <person name="Haas B."/>
            <person name="Abouelleil A."/>
            <person name="Allen A.W."/>
            <person name="Alvarado L."/>
            <person name="Arachchi H.M."/>
            <person name="Berlin A.M."/>
            <person name="Chapman S.B."/>
            <person name="Gainer-Dewar J."/>
            <person name="Goldberg J."/>
            <person name="Griggs A."/>
            <person name="Gujja S."/>
            <person name="Hansen M."/>
            <person name="Howarth C."/>
            <person name="Imamovic A."/>
            <person name="Ireland A."/>
            <person name="Larimer J."/>
            <person name="McCowan C."/>
            <person name="Murphy C."/>
            <person name="Pearson M."/>
            <person name="Poon T.W."/>
            <person name="Priest M."/>
            <person name="Roberts A."/>
            <person name="Saif S."/>
            <person name="Shea T."/>
            <person name="Sisk P."/>
            <person name="Sykes S."/>
            <person name="Wortman J."/>
            <person name="Nusbaum C."/>
            <person name="Birren B."/>
        </authorList>
    </citation>
    <scope>NUCLEOTIDE SEQUENCE [LARGE SCALE GENOMIC DNA]</scope>
    <source>
        <strain evidence="1 2">ATCC 51266</strain>
    </source>
</reference>
<evidence type="ECO:0000313" key="1">
    <source>
        <dbReference type="EMBL" id="EOT40276.1"/>
    </source>
</evidence>
<evidence type="ECO:0000313" key="2">
    <source>
        <dbReference type="Proteomes" id="UP000014127"/>
    </source>
</evidence>
<feature type="non-terminal residue" evidence="1">
    <location>
        <position position="1"/>
    </location>
</feature>
<organism evidence="1 2">
    <name type="scientific">Enterococcus dispar ATCC 51266</name>
    <dbReference type="NCBI Taxonomy" id="1139219"/>
    <lineage>
        <taxon>Bacteria</taxon>
        <taxon>Bacillati</taxon>
        <taxon>Bacillota</taxon>
        <taxon>Bacilli</taxon>
        <taxon>Lactobacillales</taxon>
        <taxon>Enterococcaceae</taxon>
        <taxon>Enterococcus</taxon>
    </lineage>
</organism>